<proteinExistence type="inferred from homology"/>
<evidence type="ECO:0000313" key="4">
    <source>
        <dbReference type="EMBL" id="RFU40912.1"/>
    </source>
</evidence>
<evidence type="ECO:0000256" key="2">
    <source>
        <dbReference type="RuleBase" id="RU003749"/>
    </source>
</evidence>
<protein>
    <recommendedName>
        <fullName evidence="2">Anti-sigma factor antagonist</fullName>
    </recommendedName>
</protein>
<dbReference type="PANTHER" id="PTHR33495:SF2">
    <property type="entry name" value="ANTI-SIGMA FACTOR ANTAGONIST TM_1081-RELATED"/>
    <property type="match status" value="1"/>
</dbReference>
<accession>A0A372JLK9</accession>
<sequence length="121" mass="13078">MTDRTLTAVADPHPSGATVLAVSGELDHHTAPELSEVIHDLTFDATTPVIIDLTDLVYCDSTGITVLVTTYKRAQASRTPLILVGLNADLTRVFGIVGLDRFFTFRPTVEEAVEALRSPVE</sequence>
<feature type="domain" description="STAS" evidence="3">
    <location>
        <begin position="16"/>
        <end position="116"/>
    </location>
</feature>
<gene>
    <name evidence="4" type="ORF">DZF91_14670</name>
</gene>
<keyword evidence="5" id="KW-1185">Reference proteome</keyword>
<dbReference type="PANTHER" id="PTHR33495">
    <property type="entry name" value="ANTI-SIGMA FACTOR ANTAGONIST TM_1081-RELATED-RELATED"/>
    <property type="match status" value="1"/>
</dbReference>
<name>A0A372JLK9_9ACTN</name>
<dbReference type="Proteomes" id="UP000261811">
    <property type="component" value="Unassembled WGS sequence"/>
</dbReference>
<dbReference type="InterPro" id="IPR036513">
    <property type="entry name" value="STAS_dom_sf"/>
</dbReference>
<evidence type="ECO:0000256" key="1">
    <source>
        <dbReference type="ARBA" id="ARBA00009013"/>
    </source>
</evidence>
<reference evidence="4 5" key="1">
    <citation type="submission" date="2018-08" db="EMBL/GenBank/DDBJ databases">
        <title>Actinomadura jelena sp. nov., a novel Actinomycete isolated from soil in Chad.</title>
        <authorList>
            <person name="Shi L."/>
        </authorList>
    </citation>
    <scope>NUCLEOTIDE SEQUENCE [LARGE SCALE GENOMIC DNA]</scope>
    <source>
        <strain evidence="4 5">NEAU-G17</strain>
    </source>
</reference>
<dbReference type="SUPFAM" id="SSF52091">
    <property type="entry name" value="SpoIIaa-like"/>
    <property type="match status" value="1"/>
</dbReference>
<dbReference type="NCBIfam" id="TIGR00377">
    <property type="entry name" value="ant_ant_sig"/>
    <property type="match status" value="1"/>
</dbReference>
<evidence type="ECO:0000259" key="3">
    <source>
        <dbReference type="PROSITE" id="PS50801"/>
    </source>
</evidence>
<dbReference type="InterPro" id="IPR003658">
    <property type="entry name" value="Anti-sigma_ant"/>
</dbReference>
<dbReference type="RefSeq" id="WP_117358025.1">
    <property type="nucleotide sequence ID" value="NZ_QURH01000251.1"/>
</dbReference>
<comment type="similarity">
    <text evidence="1 2">Belongs to the anti-sigma-factor antagonist family.</text>
</comment>
<dbReference type="EMBL" id="QURH01000251">
    <property type="protein sequence ID" value="RFU40912.1"/>
    <property type="molecule type" value="Genomic_DNA"/>
</dbReference>
<dbReference type="CDD" id="cd07043">
    <property type="entry name" value="STAS_anti-anti-sigma_factors"/>
    <property type="match status" value="1"/>
</dbReference>
<dbReference type="InterPro" id="IPR002645">
    <property type="entry name" value="STAS_dom"/>
</dbReference>
<comment type="caution">
    <text evidence="4">The sequence shown here is derived from an EMBL/GenBank/DDBJ whole genome shotgun (WGS) entry which is preliminary data.</text>
</comment>
<dbReference type="Gene3D" id="3.30.750.24">
    <property type="entry name" value="STAS domain"/>
    <property type="match status" value="1"/>
</dbReference>
<dbReference type="Pfam" id="PF01740">
    <property type="entry name" value="STAS"/>
    <property type="match status" value="1"/>
</dbReference>
<dbReference type="GO" id="GO:0043856">
    <property type="term" value="F:anti-sigma factor antagonist activity"/>
    <property type="evidence" value="ECO:0007669"/>
    <property type="project" value="InterPro"/>
</dbReference>
<dbReference type="AlphaFoldDB" id="A0A372JLK9"/>
<dbReference type="OrthoDB" id="3481860at2"/>
<evidence type="ECO:0000313" key="5">
    <source>
        <dbReference type="Proteomes" id="UP000261811"/>
    </source>
</evidence>
<dbReference type="PROSITE" id="PS50801">
    <property type="entry name" value="STAS"/>
    <property type="match status" value="1"/>
</dbReference>
<organism evidence="4 5">
    <name type="scientific">Actinomadura logoneensis</name>
    <dbReference type="NCBI Taxonomy" id="2293572"/>
    <lineage>
        <taxon>Bacteria</taxon>
        <taxon>Bacillati</taxon>
        <taxon>Actinomycetota</taxon>
        <taxon>Actinomycetes</taxon>
        <taxon>Streptosporangiales</taxon>
        <taxon>Thermomonosporaceae</taxon>
        <taxon>Actinomadura</taxon>
    </lineage>
</organism>